<reference evidence="9 10" key="1">
    <citation type="submission" date="2018-11" db="EMBL/GenBank/DDBJ databases">
        <title>Sequencing the genomes of 1000 actinobacteria strains.</title>
        <authorList>
            <person name="Klenk H.-P."/>
        </authorList>
    </citation>
    <scope>NUCLEOTIDE SEQUENCE [LARGE SCALE GENOMIC DNA]</scope>
    <source>
        <strain evidence="9 10">DSM 12652</strain>
    </source>
</reference>
<comment type="caution">
    <text evidence="9">The sequence shown here is derived from an EMBL/GenBank/DDBJ whole genome shotgun (WGS) entry which is preliminary data.</text>
</comment>
<name>A0A3N2CRB1_9ACTN</name>
<sequence>MTEQTTTPTSHPTGQPTTHPTGQPRPLPQQPPPPYRRLVRTDGPLAGVCGGVGAYLGVDPTVVRVLAVLAMVLTLPVGPLVYLVLWAVVPRG</sequence>
<evidence type="ECO:0000313" key="9">
    <source>
        <dbReference type="EMBL" id="ROR90061.1"/>
    </source>
</evidence>
<keyword evidence="2" id="KW-1003">Cell membrane</keyword>
<organism evidence="9 10">
    <name type="scientific">Nocardioides aurantiacus</name>
    <dbReference type="NCBI Taxonomy" id="86796"/>
    <lineage>
        <taxon>Bacteria</taxon>
        <taxon>Bacillati</taxon>
        <taxon>Actinomycetota</taxon>
        <taxon>Actinomycetes</taxon>
        <taxon>Propionibacteriales</taxon>
        <taxon>Nocardioidaceae</taxon>
        <taxon>Nocardioides</taxon>
    </lineage>
</organism>
<feature type="transmembrane region" description="Helical" evidence="7">
    <location>
        <begin position="65"/>
        <end position="89"/>
    </location>
</feature>
<dbReference type="InterPro" id="IPR052027">
    <property type="entry name" value="PspC"/>
</dbReference>
<dbReference type="Proteomes" id="UP000281738">
    <property type="component" value="Unassembled WGS sequence"/>
</dbReference>
<dbReference type="Pfam" id="PF04024">
    <property type="entry name" value="PspC"/>
    <property type="match status" value="1"/>
</dbReference>
<feature type="domain" description="Phage shock protein PspC N-terminal" evidence="8">
    <location>
        <begin position="37"/>
        <end position="91"/>
    </location>
</feature>
<dbReference type="AlphaFoldDB" id="A0A3N2CRB1"/>
<gene>
    <name evidence="9" type="ORF">EDD33_0896</name>
</gene>
<protein>
    <submittedName>
        <fullName evidence="9">Phage shock protein C (PspC) family protein</fullName>
    </submittedName>
</protein>
<dbReference type="RefSeq" id="WP_123389277.1">
    <property type="nucleotide sequence ID" value="NZ_RKHO01000001.1"/>
</dbReference>
<feature type="region of interest" description="Disordered" evidence="6">
    <location>
        <begin position="1"/>
        <end position="38"/>
    </location>
</feature>
<keyword evidence="5 7" id="KW-0472">Membrane</keyword>
<evidence type="ECO:0000256" key="1">
    <source>
        <dbReference type="ARBA" id="ARBA00004162"/>
    </source>
</evidence>
<dbReference type="PANTHER" id="PTHR33885">
    <property type="entry name" value="PHAGE SHOCK PROTEIN C"/>
    <property type="match status" value="1"/>
</dbReference>
<evidence type="ECO:0000256" key="3">
    <source>
        <dbReference type="ARBA" id="ARBA00022692"/>
    </source>
</evidence>
<dbReference type="PANTHER" id="PTHR33885:SF3">
    <property type="entry name" value="PHAGE SHOCK PROTEIN C"/>
    <property type="match status" value="1"/>
</dbReference>
<comment type="subcellular location">
    <subcellularLocation>
        <location evidence="1">Cell membrane</location>
        <topology evidence="1">Single-pass membrane protein</topology>
    </subcellularLocation>
</comment>
<keyword evidence="3 7" id="KW-0812">Transmembrane</keyword>
<accession>A0A3N2CRB1</accession>
<evidence type="ECO:0000256" key="7">
    <source>
        <dbReference type="SAM" id="Phobius"/>
    </source>
</evidence>
<evidence type="ECO:0000256" key="5">
    <source>
        <dbReference type="ARBA" id="ARBA00023136"/>
    </source>
</evidence>
<feature type="compositionally biased region" description="Low complexity" evidence="6">
    <location>
        <begin position="1"/>
        <end position="22"/>
    </location>
</feature>
<evidence type="ECO:0000256" key="6">
    <source>
        <dbReference type="SAM" id="MobiDB-lite"/>
    </source>
</evidence>
<dbReference type="EMBL" id="RKHO01000001">
    <property type="protein sequence ID" value="ROR90061.1"/>
    <property type="molecule type" value="Genomic_DNA"/>
</dbReference>
<keyword evidence="4 7" id="KW-1133">Transmembrane helix</keyword>
<dbReference type="GO" id="GO:0005886">
    <property type="term" value="C:plasma membrane"/>
    <property type="evidence" value="ECO:0007669"/>
    <property type="project" value="UniProtKB-SubCell"/>
</dbReference>
<evidence type="ECO:0000256" key="4">
    <source>
        <dbReference type="ARBA" id="ARBA00022989"/>
    </source>
</evidence>
<dbReference type="InterPro" id="IPR007168">
    <property type="entry name" value="Phageshock_PspC_N"/>
</dbReference>
<evidence type="ECO:0000256" key="2">
    <source>
        <dbReference type="ARBA" id="ARBA00022475"/>
    </source>
</evidence>
<evidence type="ECO:0000313" key="10">
    <source>
        <dbReference type="Proteomes" id="UP000281738"/>
    </source>
</evidence>
<feature type="compositionally biased region" description="Pro residues" evidence="6">
    <location>
        <begin position="23"/>
        <end position="35"/>
    </location>
</feature>
<keyword evidence="10" id="KW-1185">Reference proteome</keyword>
<evidence type="ECO:0000259" key="8">
    <source>
        <dbReference type="Pfam" id="PF04024"/>
    </source>
</evidence>
<proteinExistence type="predicted"/>